<dbReference type="InterPro" id="IPR050721">
    <property type="entry name" value="Trk_Ktr_HKT_K-transport"/>
</dbReference>
<feature type="transmembrane region" description="Helical" evidence="2">
    <location>
        <begin position="20"/>
        <end position="41"/>
    </location>
</feature>
<protein>
    <submittedName>
        <fullName evidence="4">Voltage-gated potassium channel Kch</fullName>
    </submittedName>
</protein>
<dbReference type="SUPFAM" id="SSF81324">
    <property type="entry name" value="Voltage-gated potassium channels"/>
    <property type="match status" value="1"/>
</dbReference>
<keyword evidence="2" id="KW-0472">Membrane</keyword>
<keyword evidence="4" id="KW-0407">Ion channel</keyword>
<evidence type="ECO:0000256" key="2">
    <source>
        <dbReference type="SAM" id="Phobius"/>
    </source>
</evidence>
<dbReference type="Pfam" id="PF07885">
    <property type="entry name" value="Ion_trans_2"/>
    <property type="match status" value="1"/>
</dbReference>
<keyword evidence="4" id="KW-0406">Ion transport</keyword>
<name>A0A6C2U9U4_PONDE</name>
<dbReference type="InterPro" id="IPR003148">
    <property type="entry name" value="RCK_N"/>
</dbReference>
<comment type="subcellular location">
    <subcellularLocation>
        <location evidence="1">Cell membrane</location>
        <topology evidence="1">Multi-pass membrane protein</topology>
    </subcellularLocation>
</comment>
<dbReference type="InterPro" id="IPR036291">
    <property type="entry name" value="NAD(P)-bd_dom_sf"/>
</dbReference>
<dbReference type="GO" id="GO:0005886">
    <property type="term" value="C:plasma membrane"/>
    <property type="evidence" value="ECO:0007669"/>
    <property type="project" value="UniProtKB-SubCell"/>
</dbReference>
<dbReference type="Gene3D" id="3.40.50.720">
    <property type="entry name" value="NAD(P)-binding Rossmann-like Domain"/>
    <property type="match status" value="1"/>
</dbReference>
<dbReference type="PROSITE" id="PS51201">
    <property type="entry name" value="RCK_N"/>
    <property type="match status" value="1"/>
</dbReference>
<keyword evidence="4" id="KW-0813">Transport</keyword>
<gene>
    <name evidence="4" type="primary">kch_2</name>
    <name evidence="4" type="ORF">PDESU_05088</name>
</gene>
<organism evidence="4 5">
    <name type="scientific">Pontiella desulfatans</name>
    <dbReference type="NCBI Taxonomy" id="2750659"/>
    <lineage>
        <taxon>Bacteria</taxon>
        <taxon>Pseudomonadati</taxon>
        <taxon>Kiritimatiellota</taxon>
        <taxon>Kiritimatiellia</taxon>
        <taxon>Kiritimatiellales</taxon>
        <taxon>Pontiellaceae</taxon>
        <taxon>Pontiella</taxon>
    </lineage>
</organism>
<evidence type="ECO:0000313" key="4">
    <source>
        <dbReference type="EMBL" id="VGO16497.1"/>
    </source>
</evidence>
<dbReference type="RefSeq" id="WP_168442589.1">
    <property type="nucleotide sequence ID" value="NZ_CAAHFG010000003.1"/>
</dbReference>
<dbReference type="SUPFAM" id="SSF51735">
    <property type="entry name" value="NAD(P)-binding Rossmann-fold domains"/>
    <property type="match status" value="1"/>
</dbReference>
<accession>A0A6C2U9U4</accession>
<dbReference type="AlphaFoldDB" id="A0A6C2U9U4"/>
<dbReference type="EMBL" id="CAAHFG010000003">
    <property type="protein sequence ID" value="VGO16497.1"/>
    <property type="molecule type" value="Genomic_DNA"/>
</dbReference>
<dbReference type="PANTHER" id="PTHR43833">
    <property type="entry name" value="POTASSIUM CHANNEL PROTEIN 2-RELATED-RELATED"/>
    <property type="match status" value="1"/>
</dbReference>
<evidence type="ECO:0000256" key="1">
    <source>
        <dbReference type="ARBA" id="ARBA00004651"/>
    </source>
</evidence>
<feature type="transmembrane region" description="Helical" evidence="2">
    <location>
        <begin position="79"/>
        <end position="105"/>
    </location>
</feature>
<evidence type="ECO:0000259" key="3">
    <source>
        <dbReference type="PROSITE" id="PS51201"/>
    </source>
</evidence>
<dbReference type="PANTHER" id="PTHR43833:SF9">
    <property type="entry name" value="POTASSIUM CHANNEL PROTEIN YUGO-RELATED"/>
    <property type="match status" value="1"/>
</dbReference>
<sequence>MVQLLMMIFRRFAVLRSVQVLRVCIVFFALLLYATAGYRYFEGRVNPDLGWGDSLWWAIVTMTTVGYGDLYPSTAAGRFLVGFPTMLLGVSILGYVLSVVATAMVESRLKEIKGMNDIELNNHILICNFAGLEKTLQLIHEIRQDESTREAHVVIIDEQLDELPPELQQQENVHYVKGSPARESTLEKANMAGARAVILQADPSRPKESDIANLRAALTIETLCPEIFSCVECIDPDSAVFFERANCDSVVCIATLSGQMVVQELQDPGVSAVVAELTSNRHGRQFYLVDVAQGCSDFKAAKAHYDNDETLLMGIRRKEENILLPKPGFKLEPGDRAVLVAATRPA</sequence>
<dbReference type="InterPro" id="IPR013099">
    <property type="entry name" value="K_chnl_dom"/>
</dbReference>
<dbReference type="Proteomes" id="UP000366872">
    <property type="component" value="Unassembled WGS sequence"/>
</dbReference>
<evidence type="ECO:0000313" key="5">
    <source>
        <dbReference type="Proteomes" id="UP000366872"/>
    </source>
</evidence>
<dbReference type="GO" id="GO:0034220">
    <property type="term" value="P:monoatomic ion transmembrane transport"/>
    <property type="evidence" value="ECO:0007669"/>
    <property type="project" value="UniProtKB-KW"/>
</dbReference>
<keyword evidence="5" id="KW-1185">Reference proteome</keyword>
<dbReference type="Pfam" id="PF22614">
    <property type="entry name" value="Slo-like_RCK"/>
    <property type="match status" value="1"/>
</dbReference>
<keyword evidence="2" id="KW-1133">Transmembrane helix</keyword>
<feature type="domain" description="RCK N-terminal" evidence="3">
    <location>
        <begin position="121"/>
        <end position="250"/>
    </location>
</feature>
<proteinExistence type="predicted"/>
<dbReference type="GO" id="GO:0006813">
    <property type="term" value="P:potassium ion transport"/>
    <property type="evidence" value="ECO:0007669"/>
    <property type="project" value="InterPro"/>
</dbReference>
<reference evidence="4 5" key="1">
    <citation type="submission" date="2019-04" db="EMBL/GenBank/DDBJ databases">
        <authorList>
            <person name="Van Vliet M D."/>
        </authorList>
    </citation>
    <scope>NUCLEOTIDE SEQUENCE [LARGE SCALE GENOMIC DNA]</scope>
    <source>
        <strain evidence="4 5">F1</strain>
    </source>
</reference>
<keyword evidence="2" id="KW-0812">Transmembrane</keyword>
<dbReference type="Gene3D" id="1.10.287.70">
    <property type="match status" value="1"/>
</dbReference>